<dbReference type="SUPFAM" id="SSF56672">
    <property type="entry name" value="DNA/RNA polymerases"/>
    <property type="match status" value="1"/>
</dbReference>
<accession>A0A7J6PMP6</accession>
<keyword evidence="1" id="KW-0862">Zinc</keyword>
<feature type="region of interest" description="Disordered" evidence="2">
    <location>
        <begin position="1200"/>
        <end position="1305"/>
    </location>
</feature>
<dbReference type="InterPro" id="IPR012337">
    <property type="entry name" value="RNaseH-like_sf"/>
</dbReference>
<protein>
    <submittedName>
        <fullName evidence="5">Uncharacterized protein</fullName>
    </submittedName>
</protein>
<dbReference type="GO" id="GO:0008270">
    <property type="term" value="F:zinc ion binding"/>
    <property type="evidence" value="ECO:0007669"/>
    <property type="project" value="UniProtKB-KW"/>
</dbReference>
<sequence length="1685" mass="188262">MSAIKFEQVLKRYYGATSEEEGDTFQHWLTKFELVSGIQGWNEEKQREYMPLFFEGPAWDVYESLPAATTATKGALVTAMEAAFSPTKSDAWVQFQARDFREGEGVDTYLSELRRLLRLSGTDPSTAPSVLAERFVAGLPSSAAEQIRLLAAPEGELDLSKAVLRARTLLPQNMHSATVVAGTNSRQAGHPYDRSRKDNRNRSQSSRSSKVICYKCGRPGHIRRNCPLSRHSAAGNVPRDEVPSTPYTAAISTSQGDAPVQSTESGNGPISHSKSPRVYVQVQSKLKCVSVLDTGSAVSLVSSETLLIGADIISECFHGIQLYYSGGRLSGVVAAHVSTTTNVSALPSVLSFSSEASSAVRLSRHVAVQEEFSGTTEASGKNDLRSVKLSMQDFDTWWSKSDGYWTFRWHWKDDQPPLNPIYSRLAKYPVKLTAQQEQQYDQELSSWISSGWLIPYDEKKFGPVKVELPFLPVVQAHKSSSPLRACVDARRLNDLVINTPGYSTISCPDKLRQWRLRCALGPFFVFLSSGAISRLPVCSISHVFWTLHIASDSYVDDIYVADKALVPKVIEQFRLFGLPCLELVDDHGDLCWTRRPDWCGRLTSHYPICDWLRPATSYLKRICCEGLGSNAAWDRPVLPDVKKCCDDVVKRLQVDDPVRGVWSPPSLSSNPTFSLYCDASSLAVGVVITVDKGDGTIVPLEDSCWLVAKRIAWGAKDIILYNDSRTVVGWLSSLLNDTAKVKVSDTAIDDEDGITANVQRLPGNDFDNCDDICLLPRDHGPNVDPRGELSSAPSVKDDSSGGGEEDGGSPVQVLASAAVGTDITVFGQQPSVTLSDQLMDPILADINQLVHDRSLPTSQLPPAYARILPQINVRSDDGVLCRRVKVPPDDVVNVPLCPSQFTGRYLSWCHEAYGHPNWECMWRVLRRRTFWSGMAQDCRDFVDHCSQCAAATTTRRNPIAPTTGATAVIGDGPWSIVFADTISFNPTAHRTEAVLVMFDSFTKWIEVEFLQKNNGICVASGLRRAFLRWGPPQVLRIDSGPEMWNSTTRTLLDNYHVKVRRGTPRHPQSQGGVERAHRSLLLILRKLCDRYADSEYFERVFLEAVHYYRCRPTSTLGLSPMLCMCGWEDRTLSDADYSGYQWDVQTWSKMLQDRQARLRDYIDGVLSPQSPSVPSSPPQVAFMPGDSRAAAAERMRRIRAAANTPERAAQRAVAVRRTRRRRRAANTPERVSQRAADAERRSRIRSAANTPERLAERAAAADRMRTRRLSAGSPERRGNRERMRRRRSSTQSSLNEQEQQSDGERLRALGWDRAARERQHIFEFIEKDRVLTNLSDQACITCSESYRGILLKGNGECERCFRDKNPSKGLPKRFSAANGMIPSPVPQCLQALTMLEQMLIAIVIPEFTMIRLSSGGQYAYKGHSISFEHDIRSWVTEVLPRSPGELDGALLTIRKPGSRGTYADFRVRRAQVENALRWLSEHNPCYKDVVISSARLDALPNDGNLMEQLPARDYEGNVTDGEDAEDLEAPEEEVNTHTCVPDLDLDENERSRAAQAVVNFPARCGDPISDAYPDFFTKAYPVLFPNGDADFNARGTGRLVKVTLREWAAHLLRLADKRFDNHPRFRFTVYNRFIRQRALQVTQVFVKQQGLSSDYTIAQLLQAVRSNDLTIGMEIKEKARAVIHD</sequence>
<feature type="domain" description="Integrase catalytic" evidence="4">
    <location>
        <begin position="969"/>
        <end position="1128"/>
    </location>
</feature>
<dbReference type="Proteomes" id="UP000541610">
    <property type="component" value="Unassembled WGS sequence"/>
</dbReference>
<dbReference type="InterPro" id="IPR041588">
    <property type="entry name" value="Integrase_H2C2"/>
</dbReference>
<dbReference type="InterPro" id="IPR036397">
    <property type="entry name" value="RNaseH_sf"/>
</dbReference>
<evidence type="ECO:0000313" key="5">
    <source>
        <dbReference type="EMBL" id="KAF4697282.1"/>
    </source>
</evidence>
<keyword evidence="1" id="KW-0479">Metal-binding</keyword>
<dbReference type="Gene3D" id="1.10.340.70">
    <property type="match status" value="1"/>
</dbReference>
<dbReference type="Pfam" id="PF20209">
    <property type="entry name" value="DUF6570"/>
    <property type="match status" value="1"/>
</dbReference>
<dbReference type="Gene3D" id="4.10.60.10">
    <property type="entry name" value="Zinc finger, CCHC-type"/>
    <property type="match status" value="1"/>
</dbReference>
<evidence type="ECO:0000259" key="3">
    <source>
        <dbReference type="PROSITE" id="PS50158"/>
    </source>
</evidence>
<feature type="compositionally biased region" description="Basic and acidic residues" evidence="2">
    <location>
        <begin position="191"/>
        <end position="201"/>
    </location>
</feature>
<dbReference type="InterPro" id="IPR050951">
    <property type="entry name" value="Retrovirus_Pol_polyprotein"/>
</dbReference>
<dbReference type="PANTHER" id="PTHR37984">
    <property type="entry name" value="PROTEIN CBG26694"/>
    <property type="match status" value="1"/>
</dbReference>
<evidence type="ECO:0000259" key="4">
    <source>
        <dbReference type="PROSITE" id="PS50994"/>
    </source>
</evidence>
<dbReference type="PANTHER" id="PTHR37984:SF5">
    <property type="entry name" value="PROTEIN NYNRIN-LIKE"/>
    <property type="match status" value="1"/>
</dbReference>
<comment type="caution">
    <text evidence="5">The sequence shown here is derived from an EMBL/GenBank/DDBJ whole genome shotgun (WGS) entry which is preliminary data.</text>
</comment>
<organism evidence="5 6">
    <name type="scientific">Perkinsus olseni</name>
    <name type="common">Perkinsus atlanticus</name>
    <dbReference type="NCBI Taxonomy" id="32597"/>
    <lineage>
        <taxon>Eukaryota</taxon>
        <taxon>Sar</taxon>
        <taxon>Alveolata</taxon>
        <taxon>Perkinsozoa</taxon>
        <taxon>Perkinsea</taxon>
        <taxon>Perkinsida</taxon>
        <taxon>Perkinsidae</taxon>
        <taxon>Perkinsus</taxon>
    </lineage>
</organism>
<feature type="region of interest" description="Disordered" evidence="2">
    <location>
        <begin position="780"/>
        <end position="810"/>
    </location>
</feature>
<dbReference type="Pfam" id="PF00665">
    <property type="entry name" value="rve"/>
    <property type="match status" value="1"/>
</dbReference>
<feature type="compositionally biased region" description="Basic residues" evidence="2">
    <location>
        <begin position="1214"/>
        <end position="1224"/>
    </location>
</feature>
<dbReference type="EMBL" id="JABANP010000004">
    <property type="protein sequence ID" value="KAF4697282.1"/>
    <property type="molecule type" value="Genomic_DNA"/>
</dbReference>
<dbReference type="SUPFAM" id="SSF53098">
    <property type="entry name" value="Ribonuclease H-like"/>
    <property type="match status" value="1"/>
</dbReference>
<name>A0A7J6PMP6_PEROL</name>
<feature type="region of interest" description="Disordered" evidence="2">
    <location>
        <begin position="225"/>
        <end position="275"/>
    </location>
</feature>
<proteinExistence type="predicted"/>
<feature type="compositionally biased region" description="Polar residues" evidence="2">
    <location>
        <begin position="245"/>
        <end position="273"/>
    </location>
</feature>
<gene>
    <name evidence="5" type="ORF">FOZ60_009904</name>
</gene>
<reference evidence="5 6" key="1">
    <citation type="submission" date="2020-04" db="EMBL/GenBank/DDBJ databases">
        <title>Perkinsus olseni comparative genomics.</title>
        <authorList>
            <person name="Bogema D.R."/>
        </authorList>
    </citation>
    <scope>NUCLEOTIDE SEQUENCE [LARGE SCALE GENOMIC DNA]</scope>
    <source>
        <strain evidence="5">00978-12</strain>
    </source>
</reference>
<feature type="domain" description="CCHC-type" evidence="3">
    <location>
        <begin position="213"/>
        <end position="227"/>
    </location>
</feature>
<dbReference type="PROSITE" id="PS50994">
    <property type="entry name" value="INTEGRASE"/>
    <property type="match status" value="1"/>
</dbReference>
<feature type="compositionally biased region" description="Basic and acidic residues" evidence="2">
    <location>
        <begin position="1253"/>
        <end position="1264"/>
    </location>
</feature>
<dbReference type="PROSITE" id="PS50158">
    <property type="entry name" value="ZF_CCHC"/>
    <property type="match status" value="1"/>
</dbReference>
<dbReference type="InterPro" id="IPR055475">
    <property type="entry name" value="DUF7047"/>
</dbReference>
<feature type="region of interest" description="Disordered" evidence="2">
    <location>
        <begin position="177"/>
        <end position="210"/>
    </location>
</feature>
<evidence type="ECO:0000313" key="6">
    <source>
        <dbReference type="Proteomes" id="UP000541610"/>
    </source>
</evidence>
<dbReference type="Pfam" id="PF17921">
    <property type="entry name" value="Integrase_H2C2"/>
    <property type="match status" value="1"/>
</dbReference>
<dbReference type="InterPro" id="IPR046700">
    <property type="entry name" value="DUF6570"/>
</dbReference>
<feature type="compositionally biased region" description="Polar residues" evidence="2">
    <location>
        <begin position="177"/>
        <end position="187"/>
    </location>
</feature>
<dbReference type="InterPro" id="IPR001584">
    <property type="entry name" value="Integrase_cat-core"/>
</dbReference>
<dbReference type="Pfam" id="PF23088">
    <property type="entry name" value="DUF7047"/>
    <property type="match status" value="1"/>
</dbReference>
<dbReference type="InterPro" id="IPR043502">
    <property type="entry name" value="DNA/RNA_pol_sf"/>
</dbReference>
<dbReference type="Gene3D" id="3.30.420.10">
    <property type="entry name" value="Ribonuclease H-like superfamily/Ribonuclease H"/>
    <property type="match status" value="1"/>
</dbReference>
<dbReference type="GO" id="GO:0015074">
    <property type="term" value="P:DNA integration"/>
    <property type="evidence" value="ECO:0007669"/>
    <property type="project" value="InterPro"/>
</dbReference>
<dbReference type="GO" id="GO:0003676">
    <property type="term" value="F:nucleic acid binding"/>
    <property type="evidence" value="ECO:0007669"/>
    <property type="project" value="InterPro"/>
</dbReference>
<evidence type="ECO:0000256" key="2">
    <source>
        <dbReference type="SAM" id="MobiDB-lite"/>
    </source>
</evidence>
<dbReference type="InterPro" id="IPR036875">
    <property type="entry name" value="Znf_CCHC_sf"/>
</dbReference>
<dbReference type="SMART" id="SM00343">
    <property type="entry name" value="ZnF_C2HC"/>
    <property type="match status" value="1"/>
</dbReference>
<dbReference type="OrthoDB" id="2408689at2759"/>
<dbReference type="Pfam" id="PF00098">
    <property type="entry name" value="zf-CCHC"/>
    <property type="match status" value="1"/>
</dbReference>
<dbReference type="SUPFAM" id="SSF57756">
    <property type="entry name" value="Retrovirus zinc finger-like domains"/>
    <property type="match status" value="1"/>
</dbReference>
<dbReference type="InterPro" id="IPR001878">
    <property type="entry name" value="Znf_CCHC"/>
</dbReference>
<evidence type="ECO:0000256" key="1">
    <source>
        <dbReference type="PROSITE-ProRule" id="PRU00047"/>
    </source>
</evidence>
<keyword evidence="1" id="KW-0863">Zinc-finger</keyword>